<evidence type="ECO:0000259" key="19">
    <source>
        <dbReference type="PROSITE" id="PS51483"/>
    </source>
</evidence>
<evidence type="ECO:0000256" key="4">
    <source>
        <dbReference type="ARBA" id="ARBA00022490"/>
    </source>
</evidence>
<dbReference type="Proteomes" id="UP000199501">
    <property type="component" value="Unassembled WGS sequence"/>
</dbReference>
<dbReference type="InterPro" id="IPR005146">
    <property type="entry name" value="B3/B4_tRNA-bd"/>
</dbReference>
<keyword evidence="5 16" id="KW-0820">tRNA-binding</keyword>
<dbReference type="GO" id="GO:0004826">
    <property type="term" value="F:phenylalanine-tRNA ligase activity"/>
    <property type="evidence" value="ECO:0007669"/>
    <property type="project" value="UniProtKB-UniRule"/>
</dbReference>
<keyword evidence="12 15" id="KW-0648">Protein biosynthesis</keyword>
<evidence type="ECO:0000313" key="20">
    <source>
        <dbReference type="EMBL" id="SDC16199.1"/>
    </source>
</evidence>
<dbReference type="HAMAP" id="MF_00283">
    <property type="entry name" value="Phe_tRNA_synth_beta1"/>
    <property type="match status" value="1"/>
</dbReference>
<dbReference type="InterPro" id="IPR041616">
    <property type="entry name" value="PheRS_beta_core"/>
</dbReference>
<comment type="cofactor">
    <cofactor evidence="15">
        <name>Mg(2+)</name>
        <dbReference type="ChEBI" id="CHEBI:18420"/>
    </cofactor>
    <text evidence="15">Binds 2 magnesium ions per tetramer.</text>
</comment>
<dbReference type="SUPFAM" id="SSF54991">
    <property type="entry name" value="Anticodon-binding domain of PheRS"/>
    <property type="match status" value="1"/>
</dbReference>
<evidence type="ECO:0000256" key="2">
    <source>
        <dbReference type="ARBA" id="ARBA00008653"/>
    </source>
</evidence>
<dbReference type="Gene3D" id="3.30.56.10">
    <property type="match status" value="2"/>
</dbReference>
<evidence type="ECO:0000256" key="14">
    <source>
        <dbReference type="ARBA" id="ARBA00049255"/>
    </source>
</evidence>
<dbReference type="Pfam" id="PF03483">
    <property type="entry name" value="B3_4"/>
    <property type="match status" value="1"/>
</dbReference>
<evidence type="ECO:0000256" key="3">
    <source>
        <dbReference type="ARBA" id="ARBA00011209"/>
    </source>
</evidence>
<feature type="binding site" evidence="15">
    <location>
        <position position="482"/>
    </location>
    <ligand>
        <name>Mg(2+)</name>
        <dbReference type="ChEBI" id="CHEBI:18420"/>
        <note>shared with alpha subunit</note>
    </ligand>
</feature>
<dbReference type="AlphaFoldDB" id="A0A1G6JBZ2"/>
<evidence type="ECO:0000256" key="16">
    <source>
        <dbReference type="PROSITE-ProRule" id="PRU00209"/>
    </source>
</evidence>
<dbReference type="SMART" id="SM00874">
    <property type="entry name" value="B5"/>
    <property type="match status" value="1"/>
</dbReference>
<evidence type="ECO:0000256" key="13">
    <source>
        <dbReference type="ARBA" id="ARBA00023146"/>
    </source>
</evidence>
<comment type="subcellular location">
    <subcellularLocation>
        <location evidence="1 15">Cytoplasm</location>
    </subcellularLocation>
</comment>
<keyword evidence="6 15" id="KW-0436">Ligase</keyword>
<feature type="domain" description="B5" evidence="19">
    <location>
        <begin position="415"/>
        <end position="495"/>
    </location>
</feature>
<dbReference type="SMART" id="SM00873">
    <property type="entry name" value="B3_4"/>
    <property type="match status" value="1"/>
</dbReference>
<dbReference type="NCBIfam" id="TIGR00472">
    <property type="entry name" value="pheT_bact"/>
    <property type="match status" value="1"/>
</dbReference>
<dbReference type="Pfam" id="PF01588">
    <property type="entry name" value="tRNA_bind"/>
    <property type="match status" value="1"/>
</dbReference>
<keyword evidence="7 15" id="KW-0479">Metal-binding</keyword>
<dbReference type="Gene3D" id="3.50.40.10">
    <property type="entry name" value="Phenylalanyl-trna Synthetase, Chain B, domain 3"/>
    <property type="match status" value="1"/>
</dbReference>
<dbReference type="PROSITE" id="PS51447">
    <property type="entry name" value="FDX_ACB"/>
    <property type="match status" value="1"/>
</dbReference>
<evidence type="ECO:0000256" key="7">
    <source>
        <dbReference type="ARBA" id="ARBA00022723"/>
    </source>
</evidence>
<dbReference type="FunFam" id="3.30.70.380:FF:000001">
    <property type="entry name" value="Phenylalanine--tRNA ligase beta subunit"/>
    <property type="match status" value="1"/>
</dbReference>
<comment type="similarity">
    <text evidence="2 15">Belongs to the phenylalanyl-tRNA synthetase beta subunit family. Type 1 subfamily.</text>
</comment>
<dbReference type="GO" id="GO:0009328">
    <property type="term" value="C:phenylalanine-tRNA ligase complex"/>
    <property type="evidence" value="ECO:0007669"/>
    <property type="project" value="TreeGrafter"/>
</dbReference>
<dbReference type="Pfam" id="PF03484">
    <property type="entry name" value="B5"/>
    <property type="match status" value="1"/>
</dbReference>
<evidence type="ECO:0000259" key="18">
    <source>
        <dbReference type="PROSITE" id="PS51447"/>
    </source>
</evidence>
<evidence type="ECO:0000256" key="8">
    <source>
        <dbReference type="ARBA" id="ARBA00022741"/>
    </source>
</evidence>
<dbReference type="InterPro" id="IPR033714">
    <property type="entry name" value="tRNA_bind_bactPheRS"/>
</dbReference>
<reference evidence="21" key="1">
    <citation type="submission" date="2016-10" db="EMBL/GenBank/DDBJ databases">
        <authorList>
            <person name="Varghese N."/>
            <person name="Submissions S."/>
        </authorList>
    </citation>
    <scope>NUCLEOTIDE SEQUENCE [LARGE SCALE GENOMIC DNA]</scope>
    <source>
        <strain evidence="21">IBRC-M 10403</strain>
    </source>
</reference>
<dbReference type="InterPro" id="IPR045864">
    <property type="entry name" value="aa-tRNA-synth_II/BPL/LPL"/>
</dbReference>
<comment type="subunit">
    <text evidence="3 15">Tetramer of two alpha and two beta subunits.</text>
</comment>
<dbReference type="OrthoDB" id="9805455at2"/>
<dbReference type="GO" id="GO:0000049">
    <property type="term" value="F:tRNA binding"/>
    <property type="evidence" value="ECO:0007669"/>
    <property type="project" value="UniProtKB-UniRule"/>
</dbReference>
<feature type="domain" description="TRNA-binding" evidence="17">
    <location>
        <begin position="44"/>
        <end position="164"/>
    </location>
</feature>
<sequence length="837" mass="89662">MRIPVSWLVQQLELTEDYRDLSAQQVADAFVRVGMEVEEVSELGPVTGRVVVGRVAEIEELTEFKKPIRFCTVEIGEPEDPDDAEPETTQVICGATNFVEGDLVVVALPGAVLPGGFAISERKTYGRVSRGMICSARELGLGDEHAGILVLPTGEEAAPGDDAIELLGLTDSVIELSLTPDRGYCFSLRGLARELACALDVRLIDPAAIDVPVAEGESVPVTVTDPQACPRFVVRRVTGVDPTAPTPWWIRRRLMLAGIRSISLAVDITNYVMLELGQPMHAYDTGRLRGGLTIRRAEPGEKLVTLDDVERALDPDDILVCDESGPIGLAGVMGGASTEVRAESTDIVLEAAIWDPASIARAVRRHKLPSEASKRFERVVDPALPPAALERAARLLREYGEGSIHPGRTDVGNPTLPEPVVMPMDLPDRVAGIRYQRGVTVSRLQQIGCQVDIGTAEDGTPVVTAVPPSWRADLNQPADLVEEVLRLQGYETIPSVLPAAPAGSGLTAAQRRRRRVSRSLAEHGYVEVLPFPFVSGAVWDAFGLAPDDARRRTVKVLNPLEAERAELATTLLPGLLEAVSRNVSRGARDLSLFHIGQVVLPRAEQVPMPEVGVADRPSDADIATLKAALPNQPVHVAVVLTGNRQPPGWWGPGEPASWADAVQAARLVADAAGVELTVEKGDLPPWHPGRCARLSVGGFPVGHAGELHPKVVEALGLPQRTCAMELDLDLLPLVERRPVPSVSPYPPVLLDVALVVDAEVPAAELTRTLRGGGGDLLEDLSLFDVFTGEQIGEGKRSLAYSLRFRAPDRTLTVEEATAARDTAVAAAAERHGAALRG</sequence>
<dbReference type="GO" id="GO:0006432">
    <property type="term" value="P:phenylalanyl-tRNA aminoacylation"/>
    <property type="evidence" value="ECO:0007669"/>
    <property type="project" value="UniProtKB-UniRule"/>
</dbReference>
<evidence type="ECO:0000256" key="1">
    <source>
        <dbReference type="ARBA" id="ARBA00004496"/>
    </source>
</evidence>
<dbReference type="PANTHER" id="PTHR10947">
    <property type="entry name" value="PHENYLALANYL-TRNA SYNTHETASE BETA CHAIN AND LEUCINE-RICH REPEAT-CONTAINING PROTEIN 47"/>
    <property type="match status" value="1"/>
</dbReference>
<dbReference type="InterPro" id="IPR036690">
    <property type="entry name" value="Fdx_antiC-bd_sf"/>
</dbReference>
<dbReference type="FunFam" id="3.50.40.10:FF:000001">
    <property type="entry name" value="Phenylalanine--tRNA ligase beta subunit"/>
    <property type="match status" value="1"/>
</dbReference>
<dbReference type="GO" id="GO:0005524">
    <property type="term" value="F:ATP binding"/>
    <property type="evidence" value="ECO:0007669"/>
    <property type="project" value="UniProtKB-UniRule"/>
</dbReference>
<feature type="domain" description="FDX-ACB" evidence="18">
    <location>
        <begin position="743"/>
        <end position="836"/>
    </location>
</feature>
<dbReference type="SUPFAM" id="SSF50249">
    <property type="entry name" value="Nucleic acid-binding proteins"/>
    <property type="match status" value="1"/>
</dbReference>
<dbReference type="SUPFAM" id="SSF46955">
    <property type="entry name" value="Putative DNA-binding domain"/>
    <property type="match status" value="1"/>
</dbReference>
<dbReference type="InterPro" id="IPR045060">
    <property type="entry name" value="Phe-tRNA-ligase_IIc_bsu"/>
</dbReference>
<dbReference type="STRING" id="1271860.SAMN05216174_101332"/>
<dbReference type="InterPro" id="IPR004532">
    <property type="entry name" value="Phe-tRNA-ligase_IIc_bsu_bact"/>
</dbReference>
<accession>A0A1G6JBZ2</accession>
<dbReference type="InterPro" id="IPR009061">
    <property type="entry name" value="DNA-bd_dom_put_sf"/>
</dbReference>
<dbReference type="CDD" id="cd02796">
    <property type="entry name" value="tRNA_bind_bactPheRS"/>
    <property type="match status" value="1"/>
</dbReference>
<dbReference type="InterPro" id="IPR012340">
    <property type="entry name" value="NA-bd_OB-fold"/>
</dbReference>
<keyword evidence="8 15" id="KW-0547">Nucleotide-binding</keyword>
<proteinExistence type="inferred from homology"/>
<dbReference type="CDD" id="cd00769">
    <property type="entry name" value="PheRS_beta_core"/>
    <property type="match status" value="1"/>
</dbReference>
<dbReference type="SUPFAM" id="SSF56037">
    <property type="entry name" value="PheT/TilS domain"/>
    <property type="match status" value="1"/>
</dbReference>
<evidence type="ECO:0000256" key="10">
    <source>
        <dbReference type="ARBA" id="ARBA00022842"/>
    </source>
</evidence>
<feature type="binding site" evidence="15">
    <location>
        <position position="479"/>
    </location>
    <ligand>
        <name>Mg(2+)</name>
        <dbReference type="ChEBI" id="CHEBI:18420"/>
        <note>shared with alpha subunit</note>
    </ligand>
</feature>
<evidence type="ECO:0000256" key="15">
    <source>
        <dbReference type="HAMAP-Rule" id="MF_00283"/>
    </source>
</evidence>
<dbReference type="SMART" id="SM00896">
    <property type="entry name" value="FDX-ACB"/>
    <property type="match status" value="1"/>
</dbReference>
<dbReference type="FunFam" id="2.40.50.140:FF:000045">
    <property type="entry name" value="Phenylalanine--tRNA ligase beta subunit"/>
    <property type="match status" value="1"/>
</dbReference>
<keyword evidence="10 15" id="KW-0460">Magnesium</keyword>
<gene>
    <name evidence="15" type="primary">pheT</name>
    <name evidence="20" type="ORF">SAMN05216174_101332</name>
</gene>
<feature type="binding site" evidence="15">
    <location>
        <position position="483"/>
    </location>
    <ligand>
        <name>Mg(2+)</name>
        <dbReference type="ChEBI" id="CHEBI:18420"/>
        <note>shared with alpha subunit</note>
    </ligand>
</feature>
<dbReference type="FunFam" id="3.30.930.10:FF:000130">
    <property type="entry name" value="Phenylalanine--tRNA ligase beta subunit"/>
    <property type="match status" value="1"/>
</dbReference>
<feature type="binding site" evidence="15">
    <location>
        <position position="473"/>
    </location>
    <ligand>
        <name>Mg(2+)</name>
        <dbReference type="ChEBI" id="CHEBI:18420"/>
        <note>shared with alpha subunit</note>
    </ligand>
</feature>
<evidence type="ECO:0000256" key="9">
    <source>
        <dbReference type="ARBA" id="ARBA00022840"/>
    </source>
</evidence>
<dbReference type="RefSeq" id="WP_091447413.1">
    <property type="nucleotide sequence ID" value="NZ_FMZZ01000001.1"/>
</dbReference>
<evidence type="ECO:0000313" key="21">
    <source>
        <dbReference type="Proteomes" id="UP000199501"/>
    </source>
</evidence>
<dbReference type="InterPro" id="IPR020825">
    <property type="entry name" value="Phe-tRNA_synthase-like_B3/B4"/>
</dbReference>
<comment type="catalytic activity">
    <reaction evidence="14 15">
        <text>tRNA(Phe) + L-phenylalanine + ATP = L-phenylalanyl-tRNA(Phe) + AMP + diphosphate + H(+)</text>
        <dbReference type="Rhea" id="RHEA:19413"/>
        <dbReference type="Rhea" id="RHEA-COMP:9668"/>
        <dbReference type="Rhea" id="RHEA-COMP:9699"/>
        <dbReference type="ChEBI" id="CHEBI:15378"/>
        <dbReference type="ChEBI" id="CHEBI:30616"/>
        <dbReference type="ChEBI" id="CHEBI:33019"/>
        <dbReference type="ChEBI" id="CHEBI:58095"/>
        <dbReference type="ChEBI" id="CHEBI:78442"/>
        <dbReference type="ChEBI" id="CHEBI:78531"/>
        <dbReference type="ChEBI" id="CHEBI:456215"/>
        <dbReference type="EC" id="6.1.1.20"/>
    </reaction>
</comment>
<dbReference type="SUPFAM" id="SSF55681">
    <property type="entry name" value="Class II aaRS and biotin synthetases"/>
    <property type="match status" value="1"/>
</dbReference>
<organism evidence="20 21">
    <name type="scientific">Actinokineospora iranica</name>
    <dbReference type="NCBI Taxonomy" id="1271860"/>
    <lineage>
        <taxon>Bacteria</taxon>
        <taxon>Bacillati</taxon>
        <taxon>Actinomycetota</taxon>
        <taxon>Actinomycetes</taxon>
        <taxon>Pseudonocardiales</taxon>
        <taxon>Pseudonocardiaceae</taxon>
        <taxon>Actinokineospora</taxon>
    </lineage>
</organism>
<dbReference type="InterPro" id="IPR002547">
    <property type="entry name" value="tRNA-bd_dom"/>
</dbReference>
<dbReference type="Gene3D" id="2.40.50.140">
    <property type="entry name" value="Nucleic acid-binding proteins"/>
    <property type="match status" value="1"/>
</dbReference>
<protein>
    <recommendedName>
        <fullName evidence="15">Phenylalanine--tRNA ligase beta subunit</fullName>
        <ecNumber evidence="15">6.1.1.20</ecNumber>
    </recommendedName>
    <alternativeName>
        <fullName evidence="15">Phenylalanyl-tRNA synthetase beta subunit</fullName>
        <shortName evidence="15">PheRS</shortName>
    </alternativeName>
</protein>
<dbReference type="PROSITE" id="PS50886">
    <property type="entry name" value="TRBD"/>
    <property type="match status" value="1"/>
</dbReference>
<dbReference type="Pfam" id="PF03147">
    <property type="entry name" value="FDX-ACB"/>
    <property type="match status" value="1"/>
</dbReference>
<evidence type="ECO:0000256" key="11">
    <source>
        <dbReference type="ARBA" id="ARBA00022884"/>
    </source>
</evidence>
<keyword evidence="13 15" id="KW-0030">Aminoacyl-tRNA synthetase</keyword>
<dbReference type="PROSITE" id="PS51483">
    <property type="entry name" value="B5"/>
    <property type="match status" value="1"/>
</dbReference>
<evidence type="ECO:0000256" key="5">
    <source>
        <dbReference type="ARBA" id="ARBA00022555"/>
    </source>
</evidence>
<keyword evidence="11 16" id="KW-0694">RNA-binding</keyword>
<keyword evidence="21" id="KW-1185">Reference proteome</keyword>
<dbReference type="EMBL" id="FMZZ01000001">
    <property type="protein sequence ID" value="SDC16199.1"/>
    <property type="molecule type" value="Genomic_DNA"/>
</dbReference>
<dbReference type="Gene3D" id="3.30.70.380">
    <property type="entry name" value="Ferrodoxin-fold anticodon-binding domain"/>
    <property type="match status" value="1"/>
</dbReference>
<evidence type="ECO:0000259" key="17">
    <source>
        <dbReference type="PROSITE" id="PS50886"/>
    </source>
</evidence>
<evidence type="ECO:0000256" key="6">
    <source>
        <dbReference type="ARBA" id="ARBA00022598"/>
    </source>
</evidence>
<dbReference type="Gene3D" id="3.30.930.10">
    <property type="entry name" value="Bira Bifunctional Protein, Domain 2"/>
    <property type="match status" value="1"/>
</dbReference>
<dbReference type="EC" id="6.1.1.20" evidence="15"/>
<dbReference type="InterPro" id="IPR005147">
    <property type="entry name" value="tRNA_synthase_B5-dom"/>
</dbReference>
<dbReference type="InterPro" id="IPR005121">
    <property type="entry name" value="Fdx_antiC-bd"/>
</dbReference>
<dbReference type="Pfam" id="PF17759">
    <property type="entry name" value="tRNA_synthFbeta"/>
    <property type="match status" value="1"/>
</dbReference>
<dbReference type="GO" id="GO:0000287">
    <property type="term" value="F:magnesium ion binding"/>
    <property type="evidence" value="ECO:0007669"/>
    <property type="project" value="UniProtKB-UniRule"/>
</dbReference>
<keyword evidence="9 15" id="KW-0067">ATP-binding</keyword>
<name>A0A1G6JBZ2_9PSEU</name>
<dbReference type="PANTHER" id="PTHR10947:SF0">
    <property type="entry name" value="PHENYLALANINE--TRNA LIGASE BETA SUBUNIT"/>
    <property type="match status" value="1"/>
</dbReference>
<evidence type="ECO:0000256" key="12">
    <source>
        <dbReference type="ARBA" id="ARBA00022917"/>
    </source>
</evidence>
<keyword evidence="4 15" id="KW-0963">Cytoplasm</keyword>